<gene>
    <name evidence="2" type="ORF">ACFP57_05370</name>
</gene>
<sequence length="207" mass="21278">MSTTTRTTAAADETTALHSSSGWRVVDIVVAAVLGIAVGLIFIAFNYTGANLFDPLSAVLPGLGGLIVGVWLIGGPLGGLIIRKPGAAMLVEVLAATVSVLPGNKWGISTLWSGLAQGFGAELVFALFLYRAWRLPVAMLAGAGAGVGAWILEFGLGNHAMSLGFNITYLVCLIISGALLAGALSWVLTRALARTGVLSRFPSGREA</sequence>
<feature type="transmembrane region" description="Helical" evidence="1">
    <location>
        <begin position="59"/>
        <end position="80"/>
    </location>
</feature>
<protein>
    <submittedName>
        <fullName evidence="2">ECF transporter S component</fullName>
    </submittedName>
</protein>
<dbReference type="EMBL" id="JBHSUA010000009">
    <property type="protein sequence ID" value="MFC6396418.1"/>
    <property type="molecule type" value="Genomic_DNA"/>
</dbReference>
<dbReference type="PIRSF" id="PIRSF037394">
    <property type="entry name" value="ABC_thiamine-permease_YkoE_prd"/>
    <property type="match status" value="1"/>
</dbReference>
<dbReference type="Proteomes" id="UP001596266">
    <property type="component" value="Unassembled WGS sequence"/>
</dbReference>
<dbReference type="RefSeq" id="WP_343884945.1">
    <property type="nucleotide sequence ID" value="NZ_BAAAKI010000004.1"/>
</dbReference>
<comment type="caution">
    <text evidence="2">The sequence shown here is derived from an EMBL/GenBank/DDBJ whole genome shotgun (WGS) entry which is preliminary data.</text>
</comment>
<evidence type="ECO:0000256" key="1">
    <source>
        <dbReference type="SAM" id="Phobius"/>
    </source>
</evidence>
<evidence type="ECO:0000313" key="2">
    <source>
        <dbReference type="EMBL" id="MFC6396418.1"/>
    </source>
</evidence>
<proteinExistence type="predicted"/>
<dbReference type="InterPro" id="IPR017195">
    <property type="entry name" value="ABC_thiamin-permease_prd"/>
</dbReference>
<feature type="transmembrane region" description="Helical" evidence="1">
    <location>
        <begin position="167"/>
        <end position="188"/>
    </location>
</feature>
<name>A0ABW1X036_9ACTN</name>
<feature type="transmembrane region" description="Helical" evidence="1">
    <location>
        <begin position="25"/>
        <end position="47"/>
    </location>
</feature>
<feature type="transmembrane region" description="Helical" evidence="1">
    <location>
        <begin position="110"/>
        <end position="130"/>
    </location>
</feature>
<dbReference type="Pfam" id="PF09819">
    <property type="entry name" value="ABC_cobalt"/>
    <property type="match status" value="1"/>
</dbReference>
<organism evidence="2 3">
    <name type="scientific">Luteococcus sanguinis</name>
    <dbReference type="NCBI Taxonomy" id="174038"/>
    <lineage>
        <taxon>Bacteria</taxon>
        <taxon>Bacillati</taxon>
        <taxon>Actinomycetota</taxon>
        <taxon>Actinomycetes</taxon>
        <taxon>Propionibacteriales</taxon>
        <taxon>Propionibacteriaceae</taxon>
        <taxon>Luteococcus</taxon>
    </lineage>
</organism>
<reference evidence="3" key="1">
    <citation type="journal article" date="2019" name="Int. J. Syst. Evol. Microbiol.">
        <title>The Global Catalogue of Microorganisms (GCM) 10K type strain sequencing project: providing services to taxonomists for standard genome sequencing and annotation.</title>
        <authorList>
            <consortium name="The Broad Institute Genomics Platform"/>
            <consortium name="The Broad Institute Genome Sequencing Center for Infectious Disease"/>
            <person name="Wu L."/>
            <person name="Ma J."/>
        </authorList>
    </citation>
    <scope>NUCLEOTIDE SEQUENCE [LARGE SCALE GENOMIC DNA]</scope>
    <source>
        <strain evidence="3">CGMCC 1.15277</strain>
    </source>
</reference>
<accession>A0ABW1X036</accession>
<keyword evidence="1" id="KW-0472">Membrane</keyword>
<feature type="transmembrane region" description="Helical" evidence="1">
    <location>
        <begin position="137"/>
        <end position="155"/>
    </location>
</feature>
<keyword evidence="1" id="KW-1133">Transmembrane helix</keyword>
<evidence type="ECO:0000313" key="3">
    <source>
        <dbReference type="Proteomes" id="UP001596266"/>
    </source>
</evidence>
<keyword evidence="1" id="KW-0812">Transmembrane</keyword>
<keyword evidence="3" id="KW-1185">Reference proteome</keyword>
<feature type="transmembrane region" description="Helical" evidence="1">
    <location>
        <begin position="87"/>
        <end position="104"/>
    </location>
</feature>